<dbReference type="Proteomes" id="UP000319257">
    <property type="component" value="Unassembled WGS sequence"/>
</dbReference>
<keyword evidence="2" id="KW-0812">Transmembrane</keyword>
<feature type="compositionally biased region" description="Gly residues" evidence="1">
    <location>
        <begin position="704"/>
        <end position="713"/>
    </location>
</feature>
<evidence type="ECO:0000256" key="2">
    <source>
        <dbReference type="SAM" id="Phobius"/>
    </source>
</evidence>
<comment type="caution">
    <text evidence="3">The sequence shown here is derived from an EMBL/GenBank/DDBJ whole genome shotgun (WGS) entry which is preliminary data.</text>
</comment>
<feature type="region of interest" description="Disordered" evidence="1">
    <location>
        <begin position="703"/>
        <end position="742"/>
    </location>
</feature>
<evidence type="ECO:0000313" key="3">
    <source>
        <dbReference type="EMBL" id="TPX18340.1"/>
    </source>
</evidence>
<dbReference type="InParanoid" id="A0A507BNK8"/>
<keyword evidence="2" id="KW-0472">Membrane</keyword>
<keyword evidence="4" id="KW-1185">Reference proteome</keyword>
<sequence>MLRSSRRRPLSGYDSLNEFEFDEVVDSDHHQPRQHHHEVASVDAPTQAATKYSHTADPHKSWPYTNYVADEVPPDDASTYRRPAAAQPVTPFVSSERRIASWWTEILSICISIGSFVGMIATLASYNGRTISGWRLPVTINAVVSILSTAFKSSMVLPVAEGISQLKWVWFASGERSLSDMETFDMASRGPWGSSLLLFNQVVRSDGSILATLGAILIILVLAVDPFTQALIQYYPCLQPSQALRASIPRANSYTAFANHFSAGRVTLDGPMQLALFQGVLSPPLNSSAAVSVDCTSGNCTFPSVPAAAAAADPAAASSFSTLSTSTSQSDTGSSGAAPGKLATFSTLAFCPVCDDVTALVVNDTAPNSTVKGAYNYSLPSGARIYGATVSVAETPLLSTVDMKKFSFTGFDALMMRYQPGCTSAQPEAVCPMGPFAVRCALQPCVNTYAANVTAGIYDETLLSSAALVRRSTDPTYSLVLRGAALYNGTWAKCDASPTQTESHPIPVDEQTMTVRALTSLQQSTPPVPPAPPAGGDVAYYPAHCAYLLGANAILGISSFMSDSLFSGRNLSIPYGLARASINNGPTWLQTLWHNGSASLATAQTFMDGLAAAASAQLRLNSNDSSPETRRVRGQLWVNETCIQVRWAYISFSATLLCLALVFFVSVLLAGRRADGGSAYWKSSPLALLFAGVDDTASIVSSNRGGGSVGVEKGGARPSTVGEPGSPVGISPGAGDEEKRTQGGEDMADFLIRARTMKVRLKRESTGGWRFGMS</sequence>
<feature type="transmembrane region" description="Helical" evidence="2">
    <location>
        <begin position="647"/>
        <end position="670"/>
    </location>
</feature>
<dbReference type="GeneID" id="41979198"/>
<evidence type="ECO:0000256" key="1">
    <source>
        <dbReference type="SAM" id="MobiDB-lite"/>
    </source>
</evidence>
<dbReference type="RefSeq" id="XP_031000051.1">
    <property type="nucleotide sequence ID" value="XM_031134515.1"/>
</dbReference>
<reference evidence="3 4" key="1">
    <citation type="submission" date="2019-06" db="EMBL/GenBank/DDBJ databases">
        <title>Draft genome sequence of the filamentous fungus Phialemoniopsis curvata isolated from diesel fuel.</title>
        <authorList>
            <person name="Varaljay V.A."/>
            <person name="Lyon W.J."/>
            <person name="Crouch A.L."/>
            <person name="Drake C.E."/>
            <person name="Hollomon J.M."/>
            <person name="Nadeau L.J."/>
            <person name="Nunn H.S."/>
            <person name="Stevenson B.S."/>
            <person name="Bojanowski C.L."/>
            <person name="Crookes-Goodson W.J."/>
        </authorList>
    </citation>
    <scope>NUCLEOTIDE SEQUENCE [LARGE SCALE GENOMIC DNA]</scope>
    <source>
        <strain evidence="3 4">D216</strain>
    </source>
</reference>
<dbReference type="PANTHER" id="PTHR35394:SF5">
    <property type="entry name" value="DUF3176 DOMAIN-CONTAINING PROTEIN"/>
    <property type="match status" value="1"/>
</dbReference>
<dbReference type="OrthoDB" id="5242705at2759"/>
<feature type="transmembrane region" description="Helical" evidence="2">
    <location>
        <begin position="106"/>
        <end position="126"/>
    </location>
</feature>
<feature type="transmembrane region" description="Helical" evidence="2">
    <location>
        <begin position="138"/>
        <end position="160"/>
    </location>
</feature>
<feature type="region of interest" description="Disordered" evidence="1">
    <location>
        <begin position="24"/>
        <end position="57"/>
    </location>
</feature>
<dbReference type="EMBL" id="SKBQ01000117">
    <property type="protein sequence ID" value="TPX18340.1"/>
    <property type="molecule type" value="Genomic_DNA"/>
</dbReference>
<dbReference type="AlphaFoldDB" id="A0A507BNK8"/>
<dbReference type="PANTHER" id="PTHR35394">
    <property type="entry name" value="DUF3176 DOMAIN-CONTAINING PROTEIN"/>
    <property type="match status" value="1"/>
</dbReference>
<organism evidence="3 4">
    <name type="scientific">Thyridium curvatum</name>
    <dbReference type="NCBI Taxonomy" id="1093900"/>
    <lineage>
        <taxon>Eukaryota</taxon>
        <taxon>Fungi</taxon>
        <taxon>Dikarya</taxon>
        <taxon>Ascomycota</taxon>
        <taxon>Pezizomycotina</taxon>
        <taxon>Sordariomycetes</taxon>
        <taxon>Sordariomycetidae</taxon>
        <taxon>Thyridiales</taxon>
        <taxon>Thyridiaceae</taxon>
        <taxon>Thyridium</taxon>
    </lineage>
</organism>
<keyword evidence="2" id="KW-1133">Transmembrane helix</keyword>
<name>A0A507BNK8_9PEZI</name>
<gene>
    <name evidence="3" type="ORF">E0L32_011751</name>
</gene>
<accession>A0A507BNK8</accession>
<protein>
    <submittedName>
        <fullName evidence="3">Uncharacterized protein</fullName>
    </submittedName>
</protein>
<dbReference type="InterPro" id="IPR021514">
    <property type="entry name" value="DUF3176"/>
</dbReference>
<evidence type="ECO:0000313" key="4">
    <source>
        <dbReference type="Proteomes" id="UP000319257"/>
    </source>
</evidence>
<proteinExistence type="predicted"/>
<feature type="transmembrane region" description="Helical" evidence="2">
    <location>
        <begin position="209"/>
        <end position="232"/>
    </location>
</feature>
<dbReference type="Pfam" id="PF11374">
    <property type="entry name" value="DUF3176"/>
    <property type="match status" value="1"/>
</dbReference>
<dbReference type="STRING" id="1093900.A0A507BNK8"/>